<sequence length="173" mass="18876">MACNYLAYPLFDALSLLALLVMAACWLLAVGGSVAALVALLRRRAYGWAAGALVVALGFGLVVQATNWERTYVDSQFRLHRGQLAELAASHRAGTLPPDAVLPWRLRYLSIDGRAHRRDGALYLPVWQDWRAESGVGLGYFPTSPGPDTLIATASGDIGHPVRYLGDGWWWIA</sequence>
<keyword evidence="1" id="KW-0812">Transmembrane</keyword>
<dbReference type="Proteomes" id="UP000198242">
    <property type="component" value="Chromosome I"/>
</dbReference>
<keyword evidence="1" id="KW-0472">Membrane</keyword>
<dbReference type="EMBL" id="LT607411">
    <property type="protein sequence ID" value="SCE88245.1"/>
    <property type="molecule type" value="Genomic_DNA"/>
</dbReference>
<proteinExistence type="predicted"/>
<dbReference type="AlphaFoldDB" id="A0A1C4VWN5"/>
<reference evidence="3" key="1">
    <citation type="submission" date="2016-06" db="EMBL/GenBank/DDBJ databases">
        <authorList>
            <person name="Varghese N."/>
            <person name="Submissions Spin"/>
        </authorList>
    </citation>
    <scope>NUCLEOTIDE SEQUENCE [LARGE SCALE GENOMIC DNA]</scope>
    <source>
        <strain evidence="3">DSM 43909</strain>
    </source>
</reference>
<keyword evidence="1" id="KW-1133">Transmembrane helix</keyword>
<name>A0A1C4VWN5_MICVI</name>
<evidence type="ECO:0000313" key="2">
    <source>
        <dbReference type="EMBL" id="SCE88245.1"/>
    </source>
</evidence>
<protein>
    <submittedName>
        <fullName evidence="2">Uncharacterized protein</fullName>
    </submittedName>
</protein>
<evidence type="ECO:0000256" key="1">
    <source>
        <dbReference type="SAM" id="Phobius"/>
    </source>
</evidence>
<organism evidence="2 3">
    <name type="scientific">Micromonospora viridifaciens</name>
    <dbReference type="NCBI Taxonomy" id="1881"/>
    <lineage>
        <taxon>Bacteria</taxon>
        <taxon>Bacillati</taxon>
        <taxon>Actinomycetota</taxon>
        <taxon>Actinomycetes</taxon>
        <taxon>Micromonosporales</taxon>
        <taxon>Micromonosporaceae</taxon>
        <taxon>Micromonospora</taxon>
    </lineage>
</organism>
<gene>
    <name evidence="2" type="ORF">GA0074695_1858</name>
</gene>
<feature type="transmembrane region" description="Helical" evidence="1">
    <location>
        <begin position="16"/>
        <end position="41"/>
    </location>
</feature>
<accession>A0A1C4VWN5</accession>
<feature type="transmembrane region" description="Helical" evidence="1">
    <location>
        <begin position="48"/>
        <end position="68"/>
    </location>
</feature>
<keyword evidence="3" id="KW-1185">Reference proteome</keyword>
<evidence type="ECO:0000313" key="3">
    <source>
        <dbReference type="Proteomes" id="UP000198242"/>
    </source>
</evidence>